<organism evidence="5">
    <name type="scientific">Strongyloides stercoralis</name>
    <name type="common">Threadworm</name>
    <dbReference type="NCBI Taxonomy" id="6248"/>
    <lineage>
        <taxon>Eukaryota</taxon>
        <taxon>Metazoa</taxon>
        <taxon>Ecdysozoa</taxon>
        <taxon>Nematoda</taxon>
        <taxon>Chromadorea</taxon>
        <taxon>Rhabditida</taxon>
        <taxon>Tylenchina</taxon>
        <taxon>Panagrolaimomorpha</taxon>
        <taxon>Strongyloidoidea</taxon>
        <taxon>Strongyloididae</taxon>
        <taxon>Strongyloides</taxon>
    </lineage>
</organism>
<protein>
    <submittedName>
        <fullName evidence="5 6">Lipase_3 domain-containing protein</fullName>
    </submittedName>
</protein>
<dbReference type="Gene3D" id="3.40.50.1820">
    <property type="entry name" value="alpha/beta hydrolase"/>
    <property type="match status" value="1"/>
</dbReference>
<evidence type="ECO:0000313" key="6">
    <source>
        <dbReference type="WBParaSite" id="TCONS_00001904.p1"/>
    </source>
</evidence>
<sequence length="347" mass="40694">MMFLFLLLIIFLLQNNLLSLPNNSYFLKERYSHSDGRLLFLLSMNANSRYPGKCIPKLVPQLSSYFYITSEKVVCDKRGNKCVFYVLTDLKSRTLIFVFRGPKGSFQLHQQMVLLKNRREDFLKLGLVNSYIFNAHQSMWNSIKKQLLKSYFISFSVILTGYSLGGAIASLTALRIVAESLRNSNQISLYTFGQPRIGSLVFAKNFDSRVRNNFRVVLAFDYISHIPPCKKMRKRRFWSFLLKKSSPCNPYDTDTYYHQGIEIWYPTSHMTSSSYKVCNGFPKGEDFKCSDQIAFKTNDIEKYKKYHEHYFDDLKNEFPDLIHNNYDENCKINKNSKKSNENKYSMH</sequence>
<keyword evidence="1" id="KW-0812">Transmembrane</keyword>
<dbReference type="Pfam" id="PF01764">
    <property type="entry name" value="Lipase_3"/>
    <property type="match status" value="1"/>
</dbReference>
<evidence type="ECO:0000313" key="5">
    <source>
        <dbReference type="WBParaSite" id="SSTP_0000990200.1"/>
    </source>
</evidence>
<evidence type="ECO:0000313" key="4">
    <source>
        <dbReference type="Proteomes" id="UP000035681"/>
    </source>
</evidence>
<keyword evidence="2" id="KW-0732">Signal</keyword>
<dbReference type="InterPro" id="IPR029058">
    <property type="entry name" value="AB_hydrolase_fold"/>
</dbReference>
<evidence type="ECO:0000256" key="2">
    <source>
        <dbReference type="SAM" id="SignalP"/>
    </source>
</evidence>
<feature type="signal peptide" evidence="2">
    <location>
        <begin position="1"/>
        <end position="19"/>
    </location>
</feature>
<dbReference type="AlphaFoldDB" id="A0A0K0EKA8"/>
<dbReference type="GO" id="GO:0006629">
    <property type="term" value="P:lipid metabolic process"/>
    <property type="evidence" value="ECO:0007669"/>
    <property type="project" value="InterPro"/>
</dbReference>
<evidence type="ECO:0000259" key="3">
    <source>
        <dbReference type="Pfam" id="PF01764"/>
    </source>
</evidence>
<feature type="domain" description="Fungal lipase-type" evidence="3">
    <location>
        <begin position="97"/>
        <end position="230"/>
    </location>
</feature>
<proteinExistence type="predicted"/>
<evidence type="ECO:0000256" key="1">
    <source>
        <dbReference type="SAM" id="Phobius"/>
    </source>
</evidence>
<dbReference type="CDD" id="cd00519">
    <property type="entry name" value="Lipase_3"/>
    <property type="match status" value="1"/>
</dbReference>
<accession>A0A0K0EKA8</accession>
<keyword evidence="1" id="KW-0472">Membrane</keyword>
<dbReference type="PANTHER" id="PTHR45908">
    <property type="entry name" value="PROTEIN CBG11750-RELATED"/>
    <property type="match status" value="1"/>
</dbReference>
<dbReference type="WBParaSite" id="TCONS_00001904.p1">
    <property type="protein sequence ID" value="TCONS_00001904.p1"/>
    <property type="gene ID" value="XLOC_001811"/>
</dbReference>
<reference evidence="5" key="1">
    <citation type="submission" date="2015-08" db="UniProtKB">
        <authorList>
            <consortium name="WormBaseParasite"/>
        </authorList>
    </citation>
    <scope>IDENTIFICATION</scope>
</reference>
<dbReference type="InterPro" id="IPR002921">
    <property type="entry name" value="Fungal_lipase-type"/>
</dbReference>
<dbReference type="Proteomes" id="UP000035681">
    <property type="component" value="Unplaced"/>
</dbReference>
<name>A0A0K0EKA8_STRER</name>
<dbReference type="STRING" id="6248.A0A0K0EKA8"/>
<keyword evidence="4" id="KW-1185">Reference proteome</keyword>
<feature type="transmembrane region" description="Helical" evidence="1">
    <location>
        <begin position="151"/>
        <end position="174"/>
    </location>
</feature>
<feature type="chain" id="PRO_5035463471" evidence="2">
    <location>
        <begin position="20"/>
        <end position="347"/>
    </location>
</feature>
<keyword evidence="1" id="KW-1133">Transmembrane helix</keyword>
<dbReference type="WBParaSite" id="SSTP_0000990200.1">
    <property type="protein sequence ID" value="SSTP_0000990200.1"/>
    <property type="gene ID" value="SSTP_0000990200"/>
</dbReference>
<dbReference type="SUPFAM" id="SSF53474">
    <property type="entry name" value="alpha/beta-Hydrolases"/>
    <property type="match status" value="1"/>
</dbReference>
<dbReference type="PANTHER" id="PTHR45908:SF5">
    <property type="entry name" value="FUNGAL LIPASE-LIKE DOMAIN-CONTAINING PROTEIN"/>
    <property type="match status" value="1"/>
</dbReference>